<dbReference type="EMBL" id="CP000092">
    <property type="protein sequence ID" value="AAZ65706.1"/>
    <property type="molecule type" value="Genomic_DNA"/>
</dbReference>
<dbReference type="HOGENOM" id="CLU_007526_0_1_4"/>
<dbReference type="InterPro" id="IPR052898">
    <property type="entry name" value="ACAD10-like"/>
</dbReference>
<evidence type="ECO:0000259" key="1">
    <source>
        <dbReference type="Pfam" id="PF01636"/>
    </source>
</evidence>
<gene>
    <name evidence="2" type="ordered locus">Reut_C6405</name>
</gene>
<dbReference type="CDD" id="cd05154">
    <property type="entry name" value="ACAD10_11_N-like"/>
    <property type="match status" value="1"/>
</dbReference>
<dbReference type="Gene3D" id="3.30.200.20">
    <property type="entry name" value="Phosphorylase Kinase, domain 1"/>
    <property type="match status" value="1"/>
</dbReference>
<accession>Q46MC8</accession>
<reference evidence="2" key="1">
    <citation type="submission" date="2005-08" db="EMBL/GenBank/DDBJ databases">
        <title>Complete sequence of a megaplasmid of Ralstonia eutropha JMP134.</title>
        <authorList>
            <person name="Copeland A."/>
            <person name="Lucas S."/>
            <person name="Lapidus A."/>
            <person name="Barry K."/>
            <person name="Detter J.C."/>
            <person name="Glavina T."/>
            <person name="Hammon N."/>
            <person name="Israni S."/>
            <person name="Pitluck S."/>
            <person name="Goltsman E."/>
            <person name="Martinez M."/>
            <person name="Vergez L."/>
            <person name="Larimer F."/>
            <person name="Land M."/>
            <person name="Lykidis A."/>
            <person name="Richardson P."/>
        </authorList>
    </citation>
    <scope>NUCLEOTIDE SEQUENCE [LARGE SCALE GENOMIC DNA]</scope>
    <source>
        <strain evidence="2">JMP134</strain>
        <plasmid evidence="2">megaplasmid</plasmid>
    </source>
</reference>
<dbReference type="DNASU" id="3607635"/>
<dbReference type="KEGG" id="reu:Reut_C6405"/>
<dbReference type="eggNOG" id="COG3173">
    <property type="taxonomic scope" value="Bacteria"/>
</dbReference>
<dbReference type="PANTHER" id="PTHR47829">
    <property type="entry name" value="HYDROLASE, PUTATIVE (AFU_ORTHOLOGUE AFUA_1G12880)-RELATED"/>
    <property type="match status" value="1"/>
</dbReference>
<feature type="domain" description="Aminoglycoside phosphotransferase" evidence="1">
    <location>
        <begin position="30"/>
        <end position="249"/>
    </location>
</feature>
<dbReference type="AlphaFoldDB" id="Q46MC8"/>
<dbReference type="InterPro" id="IPR041726">
    <property type="entry name" value="ACAD10_11_N"/>
</dbReference>
<organism evidence="2">
    <name type="scientific">Cupriavidus pinatubonensis (strain JMP 134 / LMG 1197)</name>
    <name type="common">Cupriavidus necator (strain JMP 134)</name>
    <dbReference type="NCBI Taxonomy" id="264198"/>
    <lineage>
        <taxon>Bacteria</taxon>
        <taxon>Pseudomonadati</taxon>
        <taxon>Pseudomonadota</taxon>
        <taxon>Betaproteobacteria</taxon>
        <taxon>Burkholderiales</taxon>
        <taxon>Burkholderiaceae</taxon>
        <taxon>Cupriavidus</taxon>
    </lineage>
</organism>
<keyword evidence="2" id="KW-0614">Plasmid</keyword>
<dbReference type="Gene3D" id="3.90.1200.10">
    <property type="match status" value="1"/>
</dbReference>
<dbReference type="InterPro" id="IPR011009">
    <property type="entry name" value="Kinase-like_dom_sf"/>
</dbReference>
<dbReference type="PANTHER" id="PTHR47829:SF3">
    <property type="entry name" value="AMINOGLYCOSIDE PHOSPHOTRANSFERASE DOMAIN-CONTAINING PROTEIN"/>
    <property type="match status" value="1"/>
</dbReference>
<dbReference type="Pfam" id="PF01636">
    <property type="entry name" value="APH"/>
    <property type="match status" value="1"/>
</dbReference>
<evidence type="ECO:0000313" key="2">
    <source>
        <dbReference type="EMBL" id="AAZ65706.1"/>
    </source>
</evidence>
<dbReference type="InterPro" id="IPR002575">
    <property type="entry name" value="Aminoglycoside_PTrfase"/>
</dbReference>
<proteinExistence type="predicted"/>
<sequence>MKQISQQLDVASLARYLEDHVPGFEGPVDAEKFAGGQSNPTFLLQARSGRYVLRRQPPGELLKSAHAVDREFRVLTALSGTEVPVARPYHLCMDRGVIGSMFYVMSFEDGRIFWNPALPDLPHADRAVCYDAMLRTMVALHDIDVEAAGLASYGRPDNYFERQIGVWTKQYRAAETERLDAMEALIDWLPRACPEDAGRSTLVHGDFRIDNVMFERNSYRVKAVLDWELSTLGNPLADLAYFCMCLRLPSDGHVPGLAGLDCVALGLPQEAEIVARYCELRGLEPIRDWDFYLAFSFFRLAAIAQGVKARALKGNASSTAALRVGAMAGALAEEGVRVIGARG</sequence>
<dbReference type="SUPFAM" id="SSF56112">
    <property type="entry name" value="Protein kinase-like (PK-like)"/>
    <property type="match status" value="1"/>
</dbReference>
<protein>
    <submittedName>
        <fullName evidence="2">Aminoglycoside phosphotransferase</fullName>
    </submittedName>
</protein>
<dbReference type="OrthoDB" id="3806873at2"/>
<name>Q46MC8_CUPPJ</name>
<geneLocation type="plasmid" evidence="2">
    <name>megaplasmid</name>
</geneLocation>
<keyword evidence="2" id="KW-0808">Transferase</keyword>
<dbReference type="GO" id="GO:0016740">
    <property type="term" value="F:transferase activity"/>
    <property type="evidence" value="ECO:0007669"/>
    <property type="project" value="UniProtKB-KW"/>
</dbReference>